<keyword evidence="2" id="KW-1185">Reference proteome</keyword>
<dbReference type="EMBL" id="JBBPBN010000008">
    <property type="protein sequence ID" value="KAK9033453.1"/>
    <property type="molecule type" value="Genomic_DNA"/>
</dbReference>
<organism evidence="1 2">
    <name type="scientific">Hibiscus sabdariffa</name>
    <name type="common">roselle</name>
    <dbReference type="NCBI Taxonomy" id="183260"/>
    <lineage>
        <taxon>Eukaryota</taxon>
        <taxon>Viridiplantae</taxon>
        <taxon>Streptophyta</taxon>
        <taxon>Embryophyta</taxon>
        <taxon>Tracheophyta</taxon>
        <taxon>Spermatophyta</taxon>
        <taxon>Magnoliopsida</taxon>
        <taxon>eudicotyledons</taxon>
        <taxon>Gunneridae</taxon>
        <taxon>Pentapetalae</taxon>
        <taxon>rosids</taxon>
        <taxon>malvids</taxon>
        <taxon>Malvales</taxon>
        <taxon>Malvaceae</taxon>
        <taxon>Malvoideae</taxon>
        <taxon>Hibiscus</taxon>
    </lineage>
</organism>
<name>A0ABR2T7I3_9ROSI</name>
<accession>A0ABR2T7I3</accession>
<proteinExistence type="predicted"/>
<evidence type="ECO:0000313" key="1">
    <source>
        <dbReference type="EMBL" id="KAK9033453.1"/>
    </source>
</evidence>
<protein>
    <submittedName>
        <fullName evidence="1">Uncharacterized protein</fullName>
    </submittedName>
</protein>
<reference evidence="1 2" key="1">
    <citation type="journal article" date="2024" name="G3 (Bethesda)">
        <title>Genome assembly of Hibiscus sabdariffa L. provides insights into metabolisms of medicinal natural products.</title>
        <authorList>
            <person name="Kim T."/>
        </authorList>
    </citation>
    <scope>NUCLEOTIDE SEQUENCE [LARGE SCALE GENOMIC DNA]</scope>
    <source>
        <strain evidence="1">TK-2024</strain>
        <tissue evidence="1">Old leaves</tissue>
    </source>
</reference>
<gene>
    <name evidence="1" type="ORF">V6N11_018486</name>
</gene>
<sequence>MLPKDKCAIFVTAIWALWYYRNNKVHYHCSQSIKDIASFVLSYVNNFGFSQRGSANVNNSSNDRWNPPDENHAKINFDASLNAARGHPSQGSLLEIQMVT</sequence>
<comment type="caution">
    <text evidence="1">The sequence shown here is derived from an EMBL/GenBank/DDBJ whole genome shotgun (WGS) entry which is preliminary data.</text>
</comment>
<dbReference type="Proteomes" id="UP001396334">
    <property type="component" value="Unassembled WGS sequence"/>
</dbReference>
<evidence type="ECO:0000313" key="2">
    <source>
        <dbReference type="Proteomes" id="UP001396334"/>
    </source>
</evidence>